<accession>A0ABW4C3Y1</accession>
<organism evidence="1 2">
    <name type="scientific">Lactiplantibacillus songbeiensis</name>
    <dbReference type="NCBI Taxonomy" id="2559920"/>
    <lineage>
        <taxon>Bacteria</taxon>
        <taxon>Bacillati</taxon>
        <taxon>Bacillota</taxon>
        <taxon>Bacilli</taxon>
        <taxon>Lactobacillales</taxon>
        <taxon>Lactobacillaceae</taxon>
        <taxon>Lactiplantibacillus</taxon>
    </lineage>
</organism>
<keyword evidence="2" id="KW-1185">Reference proteome</keyword>
<proteinExistence type="predicted"/>
<protein>
    <recommendedName>
        <fullName evidence="3">RNase H type-1 domain-containing protein</fullName>
    </recommendedName>
</protein>
<evidence type="ECO:0008006" key="3">
    <source>
        <dbReference type="Google" id="ProtNLM"/>
    </source>
</evidence>
<comment type="caution">
    <text evidence="1">The sequence shown here is derived from an EMBL/GenBank/DDBJ whole genome shotgun (WGS) entry which is preliminary data.</text>
</comment>
<evidence type="ECO:0000313" key="2">
    <source>
        <dbReference type="Proteomes" id="UP001597188"/>
    </source>
</evidence>
<evidence type="ECO:0000313" key="1">
    <source>
        <dbReference type="EMBL" id="MFD1421049.1"/>
    </source>
</evidence>
<dbReference type="RefSeq" id="WP_137634968.1">
    <property type="nucleotide sequence ID" value="NZ_BJDL01000017.1"/>
</dbReference>
<reference evidence="2" key="1">
    <citation type="journal article" date="2019" name="Int. J. Syst. Evol. Microbiol.">
        <title>The Global Catalogue of Microorganisms (GCM) 10K type strain sequencing project: providing services to taxonomists for standard genome sequencing and annotation.</title>
        <authorList>
            <consortium name="The Broad Institute Genomics Platform"/>
            <consortium name="The Broad Institute Genome Sequencing Center for Infectious Disease"/>
            <person name="Wu L."/>
            <person name="Ma J."/>
        </authorList>
    </citation>
    <scope>NUCLEOTIDE SEQUENCE [LARGE SCALE GENOMIC DNA]</scope>
    <source>
        <strain evidence="2">CCM 8931</strain>
    </source>
</reference>
<sequence>MNTEQAIEVLMDIRIKPDARLNQWGFRIQIPGKKVFIKTGSTPNDGVNYTPGLTTLIVFIKVLRLLSKNKYNTKPCHFISNTSDLETVIKGKSFKKYLNGTKKLKSVHSPEWEMILNLLRDFQDFTVDWQSSKHKHVDWLNNRVATDNSIINGPHNKNQRTNL</sequence>
<dbReference type="Proteomes" id="UP001597188">
    <property type="component" value="Unassembled WGS sequence"/>
</dbReference>
<dbReference type="EMBL" id="JBHTOJ010000018">
    <property type="protein sequence ID" value="MFD1421049.1"/>
    <property type="molecule type" value="Genomic_DNA"/>
</dbReference>
<name>A0ABW4C3Y1_9LACO</name>
<gene>
    <name evidence="1" type="ORF">ACFQ5L_08780</name>
</gene>